<dbReference type="InterPro" id="IPR000674">
    <property type="entry name" value="Ald_Oxase/Xan_DH_a/b"/>
</dbReference>
<dbReference type="PANTHER" id="PTHR47495:SF2">
    <property type="entry name" value="ALDEHYDE DEHYDROGENASE"/>
    <property type="match status" value="1"/>
</dbReference>
<dbReference type="EC" id="1.3.99.16" evidence="2"/>
<dbReference type="InterPro" id="IPR052516">
    <property type="entry name" value="N-heterocyclic_Hydroxylase"/>
</dbReference>
<accession>A0A3B0RVJ2</accession>
<sequence length="713" mass="77125">MTLETSRRHFLKGSAAVALIVGFGAGGLLEARANSAAEKSFNPFIKIRSDNKIIAVVKHFEMGQGTSTGLTTLLAEELDADWDDMIVEFAPADRKNYANLFWGGSQGTGGSSSIANSFMQYRKAGAAARDMLVRAAASEWHVPASEIKTSKGTLSHASGKTARYGDMVAAAAKLKPAEDVALKKSRDFTLIGKASLPRKDSASKTDGSAIFAMDVKLPDMLYVVVARPPRFGGKVKSYTDKATRAVRGVVDVRQIPRGIAVYAKNTWAAIKGREALNVAWDFTEAENRSTAEMAAHYTDLLTKPGNIAKETGDVDKAWDSAAKKISLNFNFPFLAHAPMEPQNCVIRYEPGKGAEIWDGCQSPSMTQDVISKILGLAVDAVKVNTTYAGGSFGRRANFTADYGGEAAMAALAIEGRHPVKLIWTREDDLKGGYYRPMHLEKVEVALDDNNAPSLWRHRITGIPFYPLPTDKLDRSAVEGVSNLPYAIPNIKVDQHNVKSPISTLWWRSVGHTHTAFSKEVTIDILAEMAGADPVEFRLNLLRDHPRQAGVLKLAAEKAGWGTPLPKGWGRGVAVHESFNSFVAQVVEVSRNKAGAIKVERVVCAVDCGIAVNPDVITAQMEGGIGYGLGAVMRNRITFDQGEVVQDNFPDYEPLRMSDMPKVEVHIMPSMEKPTGVGEPGLPPCAPALGNAIFQVTGERITVLPFGENGIKFA</sequence>
<dbReference type="InterPro" id="IPR008274">
    <property type="entry name" value="AldOxase/xan_DH_MoCoBD1"/>
</dbReference>
<name>A0A3B0RVJ2_9ZZZZ</name>
<evidence type="ECO:0000259" key="1">
    <source>
        <dbReference type="SMART" id="SM01008"/>
    </source>
</evidence>
<proteinExistence type="predicted"/>
<dbReference type="NCBIfam" id="TIGR01409">
    <property type="entry name" value="TAT_signal_seq"/>
    <property type="match status" value="1"/>
</dbReference>
<gene>
    <name evidence="2" type="ORF">MNBD_ALPHA02-602</name>
</gene>
<dbReference type="InterPro" id="IPR046867">
    <property type="entry name" value="AldOxase/xan_DH_MoCoBD2"/>
</dbReference>
<dbReference type="Pfam" id="PF02738">
    <property type="entry name" value="MoCoBD_1"/>
    <property type="match status" value="1"/>
</dbReference>
<feature type="domain" description="Aldehyde oxidase/xanthine dehydrogenase a/b hammerhead" evidence="1">
    <location>
        <begin position="206"/>
        <end position="284"/>
    </location>
</feature>
<dbReference type="SUPFAM" id="SSF56003">
    <property type="entry name" value="Molybdenum cofactor-binding domain"/>
    <property type="match status" value="2"/>
</dbReference>
<dbReference type="InterPro" id="IPR012368">
    <property type="entry name" value="OxRdtase_Mopterin-bd_su_IorB"/>
</dbReference>
<reference evidence="2" key="1">
    <citation type="submission" date="2018-06" db="EMBL/GenBank/DDBJ databases">
        <authorList>
            <person name="Zhirakovskaya E."/>
        </authorList>
    </citation>
    <scope>NUCLEOTIDE SEQUENCE</scope>
</reference>
<dbReference type="AlphaFoldDB" id="A0A3B0RVJ2"/>
<evidence type="ECO:0000313" key="2">
    <source>
        <dbReference type="EMBL" id="VAV92506.1"/>
    </source>
</evidence>
<dbReference type="EMBL" id="UOED01000076">
    <property type="protein sequence ID" value="VAV92506.1"/>
    <property type="molecule type" value="Genomic_DNA"/>
</dbReference>
<dbReference type="SMART" id="SM01008">
    <property type="entry name" value="Ald_Xan_dh_C"/>
    <property type="match status" value="1"/>
</dbReference>
<dbReference type="PANTHER" id="PTHR47495">
    <property type="entry name" value="ALDEHYDE DEHYDROGENASE"/>
    <property type="match status" value="1"/>
</dbReference>
<organism evidence="2">
    <name type="scientific">hydrothermal vent metagenome</name>
    <dbReference type="NCBI Taxonomy" id="652676"/>
    <lineage>
        <taxon>unclassified sequences</taxon>
        <taxon>metagenomes</taxon>
        <taxon>ecological metagenomes</taxon>
    </lineage>
</organism>
<dbReference type="InterPro" id="IPR019546">
    <property type="entry name" value="TAT_signal_bac_arc"/>
</dbReference>
<dbReference type="InterPro" id="IPR037165">
    <property type="entry name" value="AldOxase/xan_DH_Mopterin-bd_sf"/>
</dbReference>
<dbReference type="GO" id="GO:0047121">
    <property type="term" value="F:isoquinoline 1-oxidoreductase activity"/>
    <property type="evidence" value="ECO:0007669"/>
    <property type="project" value="UniProtKB-EC"/>
</dbReference>
<dbReference type="PIRSF" id="PIRSF036389">
    <property type="entry name" value="IOR_B"/>
    <property type="match status" value="1"/>
</dbReference>
<dbReference type="PROSITE" id="PS51318">
    <property type="entry name" value="TAT"/>
    <property type="match status" value="1"/>
</dbReference>
<dbReference type="Gene3D" id="3.30.365.10">
    <property type="entry name" value="Aldehyde oxidase/xanthine dehydrogenase, molybdopterin binding domain"/>
    <property type="match status" value="4"/>
</dbReference>
<protein>
    <submittedName>
        <fullName evidence="2">Isoquinoline 1-oxidoreductase beta subunit</fullName>
        <ecNumber evidence="2">1.3.99.16</ecNumber>
    </submittedName>
</protein>
<dbReference type="InterPro" id="IPR006311">
    <property type="entry name" value="TAT_signal"/>
</dbReference>
<dbReference type="Pfam" id="PF20256">
    <property type="entry name" value="MoCoBD_2"/>
    <property type="match status" value="2"/>
</dbReference>
<keyword evidence="2" id="KW-0560">Oxidoreductase</keyword>
<dbReference type="Gene3D" id="3.90.1170.50">
    <property type="entry name" value="Aldehyde oxidase/xanthine dehydrogenase, a/b hammerhead"/>
    <property type="match status" value="1"/>
</dbReference>